<accession>A0ABU0FHU7</accession>
<dbReference type="PRINTS" id="PR01438">
    <property type="entry name" value="UNVRSLSTRESS"/>
</dbReference>
<dbReference type="PANTHER" id="PTHR46268:SF6">
    <property type="entry name" value="UNIVERSAL STRESS PROTEIN UP12"/>
    <property type="match status" value="1"/>
</dbReference>
<evidence type="ECO:0000313" key="3">
    <source>
        <dbReference type="EMBL" id="MDQ0393645.1"/>
    </source>
</evidence>
<gene>
    <name evidence="3" type="ORF">J3R73_003437</name>
</gene>
<comment type="similarity">
    <text evidence="1">Belongs to the universal stress protein A family.</text>
</comment>
<dbReference type="EMBL" id="JAUSVK010000001">
    <property type="protein sequence ID" value="MDQ0393645.1"/>
    <property type="molecule type" value="Genomic_DNA"/>
</dbReference>
<dbReference type="PANTHER" id="PTHR46268">
    <property type="entry name" value="STRESS RESPONSE PROTEIN NHAX"/>
    <property type="match status" value="1"/>
</dbReference>
<organism evidence="3 4">
    <name type="scientific">Labrys monachus</name>
    <dbReference type="NCBI Taxonomy" id="217067"/>
    <lineage>
        <taxon>Bacteria</taxon>
        <taxon>Pseudomonadati</taxon>
        <taxon>Pseudomonadota</taxon>
        <taxon>Alphaproteobacteria</taxon>
        <taxon>Hyphomicrobiales</taxon>
        <taxon>Xanthobacteraceae</taxon>
        <taxon>Labrys</taxon>
    </lineage>
</organism>
<dbReference type="RefSeq" id="WP_307429270.1">
    <property type="nucleotide sequence ID" value="NZ_JAUSVK010000001.1"/>
</dbReference>
<protein>
    <submittedName>
        <fullName evidence="3">Nucleotide-binding universal stress UspA family protein</fullName>
    </submittedName>
</protein>
<feature type="domain" description="UspA" evidence="2">
    <location>
        <begin position="2"/>
        <end position="145"/>
    </location>
</feature>
<dbReference type="InterPro" id="IPR006016">
    <property type="entry name" value="UspA"/>
</dbReference>
<evidence type="ECO:0000313" key="4">
    <source>
        <dbReference type="Proteomes" id="UP001237448"/>
    </source>
</evidence>
<proteinExistence type="inferred from homology"/>
<keyword evidence="4" id="KW-1185">Reference proteome</keyword>
<comment type="caution">
    <text evidence="3">The sequence shown here is derived from an EMBL/GenBank/DDBJ whole genome shotgun (WGS) entry which is preliminary data.</text>
</comment>
<dbReference type="SUPFAM" id="SSF52402">
    <property type="entry name" value="Adenine nucleotide alpha hydrolases-like"/>
    <property type="match status" value="1"/>
</dbReference>
<dbReference type="Pfam" id="PF00582">
    <property type="entry name" value="Usp"/>
    <property type="match status" value="1"/>
</dbReference>
<sequence length="145" mass="15069">MRGIMVATDGSDSANRAVDIAAELARMGGCALHIVNVASDLPEEALDQLKQNPAMDQLVGDAIEMRSRGVLAHARERASAKGVTDIQTRQAWGDVAEKVLEASAQAGADMLVVGRRGRGRLAGLLLGSVSQKLASLSPCAVVVVP</sequence>
<name>A0ABU0FHU7_9HYPH</name>
<reference evidence="3 4" key="1">
    <citation type="submission" date="2023-07" db="EMBL/GenBank/DDBJ databases">
        <title>Genomic Encyclopedia of Type Strains, Phase IV (KMG-IV): sequencing the most valuable type-strain genomes for metagenomic binning, comparative biology and taxonomic classification.</title>
        <authorList>
            <person name="Goeker M."/>
        </authorList>
    </citation>
    <scope>NUCLEOTIDE SEQUENCE [LARGE SCALE GENOMIC DNA]</scope>
    <source>
        <strain evidence="3 4">DSM 5896</strain>
    </source>
</reference>
<evidence type="ECO:0000259" key="2">
    <source>
        <dbReference type="Pfam" id="PF00582"/>
    </source>
</evidence>
<dbReference type="InterPro" id="IPR006015">
    <property type="entry name" value="Universal_stress_UspA"/>
</dbReference>
<evidence type="ECO:0000256" key="1">
    <source>
        <dbReference type="ARBA" id="ARBA00008791"/>
    </source>
</evidence>
<dbReference type="Gene3D" id="3.40.50.620">
    <property type="entry name" value="HUPs"/>
    <property type="match status" value="1"/>
</dbReference>
<dbReference type="Proteomes" id="UP001237448">
    <property type="component" value="Unassembled WGS sequence"/>
</dbReference>
<dbReference type="CDD" id="cd00293">
    <property type="entry name" value="USP-like"/>
    <property type="match status" value="1"/>
</dbReference>
<dbReference type="InterPro" id="IPR014729">
    <property type="entry name" value="Rossmann-like_a/b/a_fold"/>
</dbReference>